<feature type="domain" description="Methyl-accepting transducer" evidence="4">
    <location>
        <begin position="60"/>
        <end position="275"/>
    </location>
</feature>
<dbReference type="Gene3D" id="1.20.120.30">
    <property type="entry name" value="Aspartate receptor, ligand-binding domain"/>
    <property type="match status" value="1"/>
</dbReference>
<evidence type="ECO:0000256" key="1">
    <source>
        <dbReference type="ARBA" id="ARBA00023224"/>
    </source>
</evidence>
<dbReference type="Proteomes" id="UP000036902">
    <property type="component" value="Chromosome"/>
</dbReference>
<keyword evidence="1 2" id="KW-0807">Transducer</keyword>
<dbReference type="PROSITE" id="PS50111">
    <property type="entry name" value="CHEMOTAXIS_TRANSDUC_2"/>
    <property type="match status" value="1"/>
</dbReference>
<dbReference type="InterPro" id="IPR004089">
    <property type="entry name" value="MCPsignal_dom"/>
</dbReference>
<dbReference type="InterPro" id="IPR025991">
    <property type="entry name" value="Chemoreceptor_zinc-bind_dom"/>
</dbReference>
<keyword evidence="6" id="KW-1185">Reference proteome</keyword>
<evidence type="ECO:0000256" key="2">
    <source>
        <dbReference type="PROSITE-ProRule" id="PRU00284"/>
    </source>
</evidence>
<evidence type="ECO:0000259" key="4">
    <source>
        <dbReference type="PROSITE" id="PS50111"/>
    </source>
</evidence>
<reference evidence="6" key="1">
    <citation type="submission" date="2016-03" db="EMBL/GenBank/DDBJ databases">
        <authorList>
            <person name="Ma C."/>
            <person name="Zhou S."/>
            <person name="Yang G."/>
        </authorList>
    </citation>
    <scope>NUCLEOTIDE SEQUENCE [LARGE SCALE GENOMIC DNA]</scope>
    <source>
        <strain evidence="6">SgZ-1</strain>
    </source>
</reference>
<dbReference type="AlphaFoldDB" id="A0A140IEN0"/>
<dbReference type="Gene3D" id="6.10.250.3200">
    <property type="match status" value="1"/>
</dbReference>
<evidence type="ECO:0000313" key="5">
    <source>
        <dbReference type="EMBL" id="AMO36205.1"/>
    </source>
</evidence>
<protein>
    <submittedName>
        <fullName evidence="5">Chemotaxis protein</fullName>
    </submittedName>
</protein>
<dbReference type="PANTHER" id="PTHR32089:SF112">
    <property type="entry name" value="LYSOZYME-LIKE PROTEIN-RELATED"/>
    <property type="match status" value="1"/>
</dbReference>
<dbReference type="SMART" id="SM00283">
    <property type="entry name" value="MA"/>
    <property type="match status" value="1"/>
</dbReference>
<gene>
    <name evidence="5" type="ORF">AC731_004200</name>
</gene>
<dbReference type="RefSeq" id="WP_048709438.1">
    <property type="nucleotide sequence ID" value="NZ_CP014646.1"/>
</dbReference>
<organism evidence="5 6">
    <name type="scientific">Thauera humireducens</name>
    <dbReference type="NCBI Taxonomy" id="1134435"/>
    <lineage>
        <taxon>Bacteria</taxon>
        <taxon>Pseudomonadati</taxon>
        <taxon>Pseudomonadota</taxon>
        <taxon>Betaproteobacteria</taxon>
        <taxon>Rhodocyclales</taxon>
        <taxon>Zoogloeaceae</taxon>
        <taxon>Thauera</taxon>
    </lineage>
</organism>
<keyword evidence="3" id="KW-0175">Coiled coil</keyword>
<proteinExistence type="predicted"/>
<dbReference type="GO" id="GO:0007165">
    <property type="term" value="P:signal transduction"/>
    <property type="evidence" value="ECO:0007669"/>
    <property type="project" value="UniProtKB-KW"/>
</dbReference>
<dbReference type="STRING" id="1134435.AC731_004200"/>
<feature type="coiled-coil region" evidence="3">
    <location>
        <begin position="10"/>
        <end position="51"/>
    </location>
</feature>
<accession>A0A140IEN0</accession>
<evidence type="ECO:0000256" key="3">
    <source>
        <dbReference type="SAM" id="Coils"/>
    </source>
</evidence>
<dbReference type="Pfam" id="PF00015">
    <property type="entry name" value="MCPsignal"/>
    <property type="match status" value="1"/>
</dbReference>
<sequence>MFFTRQKERLRTIEAENLALKQANATLNARVQALEAEGEALRAQAASQRRERAVLDGVFASLGSFGDSLGGVRESFFGLATTLNDEKASALEAAAQSDSSRSAFEGIADNLHTMFERMEEASRNVGALSRRAEEIGGIVRLIKEIADQTNLLALNAAIEAARAGDAGRGFAVVADEVRKLAERTAGATTEIATLVENIREETRAAREVMELGASDAGRHATESTLAVQSMKHLLELSRRMEQAVTSSALLSNVELANIDELTLKLEVYKVFLGVSTLRPEDLPDEKHCRLGRWYYDGEGRERFAGLAGYVELEDPHRAVHAHARRAVELHAQGKLEAALGELQAMEKANLTVMRGLERMLDKAVGR</sequence>
<dbReference type="PANTHER" id="PTHR32089">
    <property type="entry name" value="METHYL-ACCEPTING CHEMOTAXIS PROTEIN MCPB"/>
    <property type="match status" value="1"/>
</dbReference>
<dbReference type="KEGG" id="thu:AC731_004200"/>
<name>A0A140IEN0_9RHOO</name>
<dbReference type="Pfam" id="PF13682">
    <property type="entry name" value="CZB"/>
    <property type="match status" value="1"/>
</dbReference>
<dbReference type="SUPFAM" id="SSF58104">
    <property type="entry name" value="Methyl-accepting chemotaxis protein (MCP) signaling domain"/>
    <property type="match status" value="1"/>
</dbReference>
<dbReference type="EMBL" id="CP014646">
    <property type="protein sequence ID" value="AMO36205.1"/>
    <property type="molecule type" value="Genomic_DNA"/>
</dbReference>
<evidence type="ECO:0000313" key="6">
    <source>
        <dbReference type="Proteomes" id="UP000036902"/>
    </source>
</evidence>
<dbReference type="GO" id="GO:0016020">
    <property type="term" value="C:membrane"/>
    <property type="evidence" value="ECO:0007669"/>
    <property type="project" value="InterPro"/>
</dbReference>